<feature type="compositionally biased region" description="Polar residues" evidence="16">
    <location>
        <begin position="20"/>
        <end position="31"/>
    </location>
</feature>
<evidence type="ECO:0000256" key="2">
    <source>
        <dbReference type="ARBA" id="ARBA00022490"/>
    </source>
</evidence>
<dbReference type="InterPro" id="IPR025901">
    <property type="entry name" value="Kinesin-assoc_MT-bd_dom"/>
</dbReference>
<evidence type="ECO:0000256" key="12">
    <source>
        <dbReference type="ARBA" id="ARBA00023306"/>
    </source>
</evidence>
<feature type="domain" description="Kinesin motor" evidence="17">
    <location>
        <begin position="133"/>
        <end position="471"/>
    </location>
</feature>
<dbReference type="GO" id="GO:0008017">
    <property type="term" value="F:microtubule binding"/>
    <property type="evidence" value="ECO:0007669"/>
    <property type="project" value="InterPro"/>
</dbReference>
<evidence type="ECO:0000256" key="4">
    <source>
        <dbReference type="ARBA" id="ARBA00022618"/>
    </source>
</evidence>
<dbReference type="CDD" id="cd01364">
    <property type="entry name" value="KISc_BimC_Eg5"/>
    <property type="match status" value="1"/>
</dbReference>
<organism evidence="18 19">
    <name type="scientific">Allacma fusca</name>
    <dbReference type="NCBI Taxonomy" id="39272"/>
    <lineage>
        <taxon>Eukaryota</taxon>
        <taxon>Metazoa</taxon>
        <taxon>Ecdysozoa</taxon>
        <taxon>Arthropoda</taxon>
        <taxon>Hexapoda</taxon>
        <taxon>Collembola</taxon>
        <taxon>Symphypleona</taxon>
        <taxon>Sminthuridae</taxon>
        <taxon>Allacma</taxon>
    </lineage>
</organism>
<dbReference type="GO" id="GO:0005524">
    <property type="term" value="F:ATP binding"/>
    <property type="evidence" value="ECO:0007669"/>
    <property type="project" value="UniProtKB-UniRule"/>
</dbReference>
<feature type="coiled-coil region" evidence="15">
    <location>
        <begin position="573"/>
        <end position="603"/>
    </location>
</feature>
<proteinExistence type="inferred from homology"/>
<feature type="binding site" evidence="14">
    <location>
        <begin position="217"/>
        <end position="224"/>
    </location>
    <ligand>
        <name>ATP</name>
        <dbReference type="ChEBI" id="CHEBI:30616"/>
    </ligand>
</feature>
<comment type="similarity">
    <text evidence="13">Belongs to the TRAFAC class myosin-kinesin ATPase superfamily. Kinesin family. KIN-5/BimC subfamily.</text>
</comment>
<feature type="region of interest" description="Disordered" evidence="16">
    <location>
        <begin position="1"/>
        <end position="50"/>
    </location>
</feature>
<dbReference type="GO" id="GO:0090307">
    <property type="term" value="P:mitotic spindle assembly"/>
    <property type="evidence" value="ECO:0007669"/>
    <property type="project" value="TreeGrafter"/>
</dbReference>
<dbReference type="GO" id="GO:0051231">
    <property type="term" value="P:spindle elongation"/>
    <property type="evidence" value="ECO:0007669"/>
    <property type="project" value="TreeGrafter"/>
</dbReference>
<keyword evidence="9 15" id="KW-0175">Coiled coil</keyword>
<evidence type="ECO:0000256" key="16">
    <source>
        <dbReference type="SAM" id="MobiDB-lite"/>
    </source>
</evidence>
<evidence type="ECO:0000256" key="11">
    <source>
        <dbReference type="ARBA" id="ARBA00023212"/>
    </source>
</evidence>
<keyword evidence="12" id="KW-0131">Cell cycle</keyword>
<dbReference type="EMBL" id="CAJVCH010030385">
    <property type="protein sequence ID" value="CAG7709471.1"/>
    <property type="molecule type" value="Genomic_DNA"/>
</dbReference>
<dbReference type="GO" id="GO:0007018">
    <property type="term" value="P:microtubule-based movement"/>
    <property type="evidence" value="ECO:0007669"/>
    <property type="project" value="InterPro"/>
</dbReference>
<dbReference type="Pfam" id="PF00225">
    <property type="entry name" value="Kinesin"/>
    <property type="match status" value="1"/>
</dbReference>
<evidence type="ECO:0000256" key="14">
    <source>
        <dbReference type="PROSITE-ProRule" id="PRU00283"/>
    </source>
</evidence>
<keyword evidence="3" id="KW-0597">Phosphoprotein</keyword>
<dbReference type="PANTHER" id="PTHR47970:SF12">
    <property type="entry name" value="KINESIN FAMILY MEMBER 11"/>
    <property type="match status" value="1"/>
</dbReference>
<dbReference type="OrthoDB" id="3176171at2759"/>
<dbReference type="GO" id="GO:0005876">
    <property type="term" value="C:spindle microtubule"/>
    <property type="evidence" value="ECO:0007669"/>
    <property type="project" value="TreeGrafter"/>
</dbReference>
<keyword evidence="6 14" id="KW-0547">Nucleotide-binding</keyword>
<evidence type="ECO:0000256" key="8">
    <source>
        <dbReference type="ARBA" id="ARBA00022840"/>
    </source>
</evidence>
<keyword evidence="8 14" id="KW-0067">ATP-binding</keyword>
<dbReference type="PROSITE" id="PS50067">
    <property type="entry name" value="KINESIN_MOTOR_2"/>
    <property type="match status" value="1"/>
</dbReference>
<evidence type="ECO:0000313" key="18">
    <source>
        <dbReference type="EMBL" id="CAG7709471.1"/>
    </source>
</evidence>
<keyword evidence="4" id="KW-0132">Cell division</keyword>
<name>A0A8J2JW44_9HEXA</name>
<dbReference type="FunFam" id="3.40.850.10:FF:000051">
    <property type="entry name" value="Kinesin-like protein bimC"/>
    <property type="match status" value="1"/>
</dbReference>
<dbReference type="InterPro" id="IPR047241">
    <property type="entry name" value="KIF11-like_kin_motor_dom"/>
</dbReference>
<dbReference type="GO" id="GO:0072686">
    <property type="term" value="C:mitotic spindle"/>
    <property type="evidence" value="ECO:0007669"/>
    <property type="project" value="TreeGrafter"/>
</dbReference>
<evidence type="ECO:0000256" key="10">
    <source>
        <dbReference type="ARBA" id="ARBA00023175"/>
    </source>
</evidence>
<gene>
    <name evidence="18" type="ORF">AFUS01_LOCUS4826</name>
</gene>
<dbReference type="GO" id="GO:0051301">
    <property type="term" value="P:cell division"/>
    <property type="evidence" value="ECO:0007669"/>
    <property type="project" value="UniProtKB-KW"/>
</dbReference>
<evidence type="ECO:0000313" key="19">
    <source>
        <dbReference type="Proteomes" id="UP000708208"/>
    </source>
</evidence>
<evidence type="ECO:0000256" key="5">
    <source>
        <dbReference type="ARBA" id="ARBA00022701"/>
    </source>
</evidence>
<protein>
    <recommendedName>
        <fullName evidence="17">Kinesin motor domain-containing protein</fullName>
    </recommendedName>
</protein>
<evidence type="ECO:0000256" key="15">
    <source>
        <dbReference type="SAM" id="Coils"/>
    </source>
</evidence>
<dbReference type="AlphaFoldDB" id="A0A8J2JW44"/>
<sequence>MSQRPRTKKENKENVPVPFSNRQVVQNYSTSECDRKEASEATQGKPTAVVKGHEESIQSRYLLCSKPGIAGESSDLRVGFYKFCEFCVGNRLNVRPYCVEIIGDSTNSIMALVKCTSEDTLFTAPKRREEEESIQVFVRVRPLNHQEKTKHSYSILDCPGTREVVVKERNGSQVTKTFTFDRAFGPQSKQLEVYKAVVAPLLEKVIQGYNCTVFAYGQTGTGKTFTMEGERSETAVNWSQDPMAGIVPRALGQLFDELRAQNAEFTIRVSFLELYNEELYDLLAPVEGAKLKNLRMFEDPNKKNSITISGLEEVIVQSKHEVYQIMEKGSERRRTAATLMNASSSRSHTVLTVIVHIKESPMEGEDLLKIGKLNLVDLAGSENIGRSGAVDKRAREAGNINQSLLTLGRVITALVEHAPHIPYRESKLTRILKDSLGGTTKTSIIATVSPAHINTEETLSTLEYAHRAKNIYNQPVVNQRLTKHLVMSHYTEEIERLRKDLAASREKNGVWVDRVNYDESQAKLVSLSQELQNNTTHIKHLSETLEKCQVDISVKDAEITDLQDETQTLKLILEETRSKLMHTEKQLRKAEQAKEEQEHLVEKHVVTEKKLANEATSLMSTADEVTSNIERLYNKLERKRHVEQTNLEAGKRLKKEIADQLNEISENIDNFRKDHATFCGEQRMVLDEFLGEQAKIIDEFQLNSKDVYEHLKSVCVNSANLVEDQNKAILNLQGLNQEEILSKCQNSFKVMNEVIGKIVEVELLEVTDKMTTIQADVTQIVENFKNQMSTQNNNVSKFVDSNLMVLDKYRKELKKIYQLQMNTTANVNNAVKDQHERTSLFADTVQAKAREFIAGMEELMGKSSEYKERTEQQLNMITKEVTTAEEQSKKHISHLTQSFESDKVTVKNFRDAHIEGSEAYVASTSSKNSSVLQACHTGVEKMHNVSAELNAETARQQQQVAELQNLLDQGKTDIDRSIKEFKSQFDSNQQQISSDSDTLVNGYTNTINDAVTRDTEFIGNTKSALQNHCVVVYDWSEVQRSSVYQQAGKVREFWDSTYLIDHSTGATPHKQAYSYPRSLSATSPHERIIGRFRQTRRVYDDDEDRENF</sequence>
<keyword evidence="2" id="KW-0963">Cytoplasm</keyword>
<keyword evidence="5" id="KW-0493">Microtubule</keyword>
<evidence type="ECO:0000256" key="1">
    <source>
        <dbReference type="ARBA" id="ARBA00004245"/>
    </source>
</evidence>
<comment type="caution">
    <text evidence="18">The sequence shown here is derived from an EMBL/GenBank/DDBJ whole genome shotgun (WGS) entry which is preliminary data.</text>
</comment>
<accession>A0A8J2JW44</accession>
<keyword evidence="7" id="KW-0498">Mitosis</keyword>
<evidence type="ECO:0000256" key="7">
    <source>
        <dbReference type="ARBA" id="ARBA00022776"/>
    </source>
</evidence>
<dbReference type="Pfam" id="PF13931">
    <property type="entry name" value="Microtub_bind"/>
    <property type="match status" value="1"/>
</dbReference>
<dbReference type="InterPro" id="IPR001752">
    <property type="entry name" value="Kinesin_motor_dom"/>
</dbReference>
<evidence type="ECO:0000256" key="13">
    <source>
        <dbReference type="ARBA" id="ARBA00034704"/>
    </source>
</evidence>
<dbReference type="PROSITE" id="PS00411">
    <property type="entry name" value="KINESIN_MOTOR_1"/>
    <property type="match status" value="1"/>
</dbReference>
<dbReference type="InterPro" id="IPR047149">
    <property type="entry name" value="KIF11-like"/>
</dbReference>
<dbReference type="PANTHER" id="PTHR47970">
    <property type="entry name" value="KINESIN-LIKE PROTEIN KIF11"/>
    <property type="match status" value="1"/>
</dbReference>
<dbReference type="GO" id="GO:0005634">
    <property type="term" value="C:nucleus"/>
    <property type="evidence" value="ECO:0007669"/>
    <property type="project" value="TreeGrafter"/>
</dbReference>
<dbReference type="Proteomes" id="UP000708208">
    <property type="component" value="Unassembled WGS sequence"/>
</dbReference>
<keyword evidence="10 14" id="KW-0505">Motor protein</keyword>
<evidence type="ECO:0000256" key="9">
    <source>
        <dbReference type="ARBA" id="ARBA00023054"/>
    </source>
</evidence>
<comment type="subcellular location">
    <subcellularLocation>
        <location evidence="1">Cytoplasm</location>
        <location evidence="1">Cytoskeleton</location>
    </subcellularLocation>
</comment>
<evidence type="ECO:0000256" key="3">
    <source>
        <dbReference type="ARBA" id="ARBA00022553"/>
    </source>
</evidence>
<keyword evidence="19" id="KW-1185">Reference proteome</keyword>
<dbReference type="InterPro" id="IPR019821">
    <property type="entry name" value="Kinesin_motor_CS"/>
</dbReference>
<evidence type="ECO:0000259" key="17">
    <source>
        <dbReference type="PROSITE" id="PS50067"/>
    </source>
</evidence>
<keyword evidence="11" id="KW-0206">Cytoskeleton</keyword>
<reference evidence="18" key="1">
    <citation type="submission" date="2021-06" db="EMBL/GenBank/DDBJ databases">
        <authorList>
            <person name="Hodson N. C."/>
            <person name="Mongue J. A."/>
            <person name="Jaron S. K."/>
        </authorList>
    </citation>
    <scope>NUCLEOTIDE SEQUENCE</scope>
</reference>
<dbReference type="GO" id="GO:0008574">
    <property type="term" value="F:plus-end-directed microtubule motor activity"/>
    <property type="evidence" value="ECO:0007669"/>
    <property type="project" value="TreeGrafter"/>
</dbReference>
<evidence type="ECO:0000256" key="6">
    <source>
        <dbReference type="ARBA" id="ARBA00022741"/>
    </source>
</evidence>
<dbReference type="SMART" id="SM00129">
    <property type="entry name" value="KISc"/>
    <property type="match status" value="1"/>
</dbReference>